<dbReference type="SUPFAM" id="SSF82199">
    <property type="entry name" value="SET domain"/>
    <property type="match status" value="1"/>
</dbReference>
<sequence>MKREYLPLETLPSWSRLNGITTNGVAFRKLAQTDSDDADKGTAIVATEERSSADEEGGEDAGEVLLSVPADMVLSLQMVEIHAKSDRYLREVLDAVGDFGKTARGAILIFLIMQITHTSPDTTNEPHKIGVSNPWTEYVRYMPSSITLPTFYTEEELELLRGTSLRLAVDAKVISLEKEFEHLRKSTEGIPWCEKLWWDEETGRFTFDDWRYVDAVYRSRMVDLPSSGHAMVPCIDMANHASDDAVKALYDEDTEGNAVLRLRWGKKLSAGDEVTISYGNEKPASEMVFSYGFLDRAQTAANQVVVDLDIPDDDPLKMAKLAFCKDAPGVRLLSPPASSDSQSISWDSPFVWWACVNEEDGLDFNVLQTNDGGRELRASWKGEEVDLPGGLRNCLATDPLWEVFQLRAVVTILDRLETQFFTLQQTQGMIAEIAQDETMREIFRPDVFGTVMRLRELEATMLEKAIESLSKQRDDLMTTPTVSAYLSSQQSGEIDEDFS</sequence>
<dbReference type="FunFam" id="3.90.1410.10:FF:000014">
    <property type="entry name" value="SET domain-containing protein"/>
    <property type="match status" value="1"/>
</dbReference>
<gene>
    <name evidence="1" type="ORF">P170DRAFT_440952</name>
</gene>
<protein>
    <submittedName>
        <fullName evidence="1">SET domain protein</fullName>
    </submittedName>
</protein>
<dbReference type="GO" id="GO:0016279">
    <property type="term" value="F:protein-lysine N-methyltransferase activity"/>
    <property type="evidence" value="ECO:0007669"/>
    <property type="project" value="TreeGrafter"/>
</dbReference>
<dbReference type="OrthoDB" id="441812at2759"/>
<dbReference type="PANTHER" id="PTHR13271:SF76">
    <property type="entry name" value="SET DOMAIN-CONTAINING PROTEIN 8"/>
    <property type="match status" value="1"/>
</dbReference>
<dbReference type="PANTHER" id="PTHR13271">
    <property type="entry name" value="UNCHARACTERIZED PUTATIVE METHYLTRANSFERASE"/>
    <property type="match status" value="1"/>
</dbReference>
<dbReference type="GO" id="GO:0005634">
    <property type="term" value="C:nucleus"/>
    <property type="evidence" value="ECO:0007669"/>
    <property type="project" value="TreeGrafter"/>
</dbReference>
<name>A0A2I2FS73_9EURO</name>
<dbReference type="Proteomes" id="UP000234275">
    <property type="component" value="Unassembled WGS sequence"/>
</dbReference>
<dbReference type="InterPro" id="IPR050600">
    <property type="entry name" value="SETD3_SETD6_MTase"/>
</dbReference>
<proteinExistence type="predicted"/>
<organism evidence="1 2">
    <name type="scientific">Aspergillus steynii IBT 23096</name>
    <dbReference type="NCBI Taxonomy" id="1392250"/>
    <lineage>
        <taxon>Eukaryota</taxon>
        <taxon>Fungi</taxon>
        <taxon>Dikarya</taxon>
        <taxon>Ascomycota</taxon>
        <taxon>Pezizomycotina</taxon>
        <taxon>Eurotiomycetes</taxon>
        <taxon>Eurotiomycetidae</taxon>
        <taxon>Eurotiales</taxon>
        <taxon>Aspergillaceae</taxon>
        <taxon>Aspergillus</taxon>
        <taxon>Aspergillus subgen. Circumdati</taxon>
    </lineage>
</organism>
<dbReference type="AlphaFoldDB" id="A0A2I2FS73"/>
<dbReference type="EMBL" id="MSFO01000010">
    <property type="protein sequence ID" value="PLB43485.1"/>
    <property type="molecule type" value="Genomic_DNA"/>
</dbReference>
<evidence type="ECO:0000313" key="1">
    <source>
        <dbReference type="EMBL" id="PLB43485.1"/>
    </source>
</evidence>
<dbReference type="VEuPathDB" id="FungiDB:P170DRAFT_440952"/>
<dbReference type="RefSeq" id="XP_024698787.1">
    <property type="nucleotide sequence ID" value="XM_024850198.1"/>
</dbReference>
<dbReference type="STRING" id="1392250.A0A2I2FS73"/>
<reference evidence="1 2" key="1">
    <citation type="submission" date="2016-12" db="EMBL/GenBank/DDBJ databases">
        <title>The genomes of Aspergillus section Nigri reveals drivers in fungal speciation.</title>
        <authorList>
            <consortium name="DOE Joint Genome Institute"/>
            <person name="Vesth T.C."/>
            <person name="Nybo J."/>
            <person name="Theobald S."/>
            <person name="Brandl J."/>
            <person name="Frisvad J.C."/>
            <person name="Nielsen K.F."/>
            <person name="Lyhne E.K."/>
            <person name="Kogle M.E."/>
            <person name="Kuo A."/>
            <person name="Riley R."/>
            <person name="Clum A."/>
            <person name="Nolan M."/>
            <person name="Lipzen A."/>
            <person name="Salamov A."/>
            <person name="Henrissat B."/>
            <person name="Wiebenga A."/>
            <person name="De Vries R.P."/>
            <person name="Grigoriev I.V."/>
            <person name="Mortensen U.H."/>
            <person name="Andersen M.R."/>
            <person name="Baker S.E."/>
        </authorList>
    </citation>
    <scope>NUCLEOTIDE SEQUENCE [LARGE SCALE GENOMIC DNA]</scope>
    <source>
        <strain evidence="1 2">IBT 23096</strain>
    </source>
</reference>
<dbReference type="InterPro" id="IPR046341">
    <property type="entry name" value="SET_dom_sf"/>
</dbReference>
<comment type="caution">
    <text evidence="1">The sequence shown here is derived from an EMBL/GenBank/DDBJ whole genome shotgun (WGS) entry which is preliminary data.</text>
</comment>
<evidence type="ECO:0000313" key="2">
    <source>
        <dbReference type="Proteomes" id="UP000234275"/>
    </source>
</evidence>
<accession>A0A2I2FS73</accession>
<dbReference type="CDD" id="cd10527">
    <property type="entry name" value="SET_LSMT"/>
    <property type="match status" value="1"/>
</dbReference>
<keyword evidence="2" id="KW-1185">Reference proteome</keyword>
<dbReference type="Gene3D" id="3.90.1410.10">
    <property type="entry name" value="set domain protein methyltransferase, domain 1"/>
    <property type="match status" value="1"/>
</dbReference>
<dbReference type="GeneID" id="36557897"/>